<name>W6R0X2_PENRF</name>
<feature type="transmembrane region" description="Helical" evidence="1">
    <location>
        <begin position="157"/>
        <end position="178"/>
    </location>
</feature>
<dbReference type="EMBL" id="HG792018">
    <property type="protein sequence ID" value="CDM35477.1"/>
    <property type="molecule type" value="Genomic_DNA"/>
</dbReference>
<organism evidence="2 3">
    <name type="scientific">Penicillium roqueforti (strain FM164)</name>
    <dbReference type="NCBI Taxonomy" id="1365484"/>
    <lineage>
        <taxon>Eukaryota</taxon>
        <taxon>Fungi</taxon>
        <taxon>Dikarya</taxon>
        <taxon>Ascomycota</taxon>
        <taxon>Pezizomycotina</taxon>
        <taxon>Eurotiomycetes</taxon>
        <taxon>Eurotiomycetidae</taxon>
        <taxon>Eurotiales</taxon>
        <taxon>Aspergillaceae</taxon>
        <taxon>Penicillium</taxon>
    </lineage>
</organism>
<reference evidence="2" key="1">
    <citation type="journal article" date="2014" name="Nat. Commun.">
        <title>Multiple recent horizontal transfers of a large genomic region in cheese making fungi.</title>
        <authorList>
            <person name="Cheeseman K."/>
            <person name="Ropars J."/>
            <person name="Renault P."/>
            <person name="Dupont J."/>
            <person name="Gouzy J."/>
            <person name="Branca A."/>
            <person name="Abraham A.L."/>
            <person name="Ceppi M."/>
            <person name="Conseiller E."/>
            <person name="Debuchy R."/>
            <person name="Malagnac F."/>
            <person name="Goarin A."/>
            <person name="Silar P."/>
            <person name="Lacoste S."/>
            <person name="Sallet E."/>
            <person name="Bensimon A."/>
            <person name="Giraud T."/>
            <person name="Brygoo Y."/>
        </authorList>
    </citation>
    <scope>NUCLEOTIDE SEQUENCE [LARGE SCALE GENOMIC DNA]</scope>
    <source>
        <strain evidence="2">FM164</strain>
    </source>
</reference>
<dbReference type="AlphaFoldDB" id="W6R0X2"/>
<protein>
    <submittedName>
        <fullName evidence="2">Genomic scaffold, ProqFM164S04</fullName>
    </submittedName>
</protein>
<evidence type="ECO:0000313" key="2">
    <source>
        <dbReference type="EMBL" id="CDM35477.1"/>
    </source>
</evidence>
<keyword evidence="1" id="KW-0472">Membrane</keyword>
<keyword evidence="1" id="KW-1133">Transmembrane helix</keyword>
<evidence type="ECO:0000256" key="1">
    <source>
        <dbReference type="SAM" id="Phobius"/>
    </source>
</evidence>
<keyword evidence="3" id="KW-1185">Reference proteome</keyword>
<evidence type="ECO:0000313" key="3">
    <source>
        <dbReference type="Proteomes" id="UP000030686"/>
    </source>
</evidence>
<dbReference type="Proteomes" id="UP000030686">
    <property type="component" value="Unassembled WGS sequence"/>
</dbReference>
<sequence>MQATGTTLETPASSTPYIRRPRLVDLKQNALDKVVQRTYIQPTAFRRSRPNHSPWKPSPPPYLTVGPPCHLSANRSPSKPRCCTSRFQIPFSPSFPREDDTTPLSHSVAKYVHPTRHIAVKSTSDISLRASASMQPWDYIGKYHACAVLRYSVHPTYMLGACYVCVRLLFCAVMGVWASTGNVHVDPNDVPA</sequence>
<proteinExistence type="predicted"/>
<accession>W6R0X2</accession>
<keyword evidence="1" id="KW-0812">Transmembrane</keyword>
<gene>
    <name evidence="2" type="ORF">PROQFM164_S04g000358</name>
</gene>